<feature type="signal peptide" evidence="2">
    <location>
        <begin position="1"/>
        <end position="24"/>
    </location>
</feature>
<protein>
    <submittedName>
        <fullName evidence="3">Uncharacterized protein</fullName>
    </submittedName>
</protein>
<feature type="compositionally biased region" description="Low complexity" evidence="1">
    <location>
        <begin position="91"/>
        <end position="100"/>
    </location>
</feature>
<dbReference type="RefSeq" id="WP_163457107.1">
    <property type="nucleotide sequence ID" value="NZ_JAAGOH010000008.1"/>
</dbReference>
<dbReference type="Proteomes" id="UP000484255">
    <property type="component" value="Unassembled WGS sequence"/>
</dbReference>
<dbReference type="AlphaFoldDB" id="A0A7C9PH65"/>
<dbReference type="EMBL" id="JAAGOH010000008">
    <property type="protein sequence ID" value="NDY91252.1"/>
    <property type="molecule type" value="Genomic_DNA"/>
</dbReference>
<evidence type="ECO:0000313" key="4">
    <source>
        <dbReference type="Proteomes" id="UP000484255"/>
    </source>
</evidence>
<feature type="region of interest" description="Disordered" evidence="1">
    <location>
        <begin position="79"/>
        <end position="100"/>
    </location>
</feature>
<gene>
    <name evidence="3" type="ORF">G3A44_08615</name>
</gene>
<proteinExistence type="predicted"/>
<accession>A0A7C9PH65</accession>
<evidence type="ECO:0000256" key="1">
    <source>
        <dbReference type="SAM" id="MobiDB-lite"/>
    </source>
</evidence>
<keyword evidence="4" id="KW-1185">Reference proteome</keyword>
<evidence type="ECO:0000256" key="2">
    <source>
        <dbReference type="SAM" id="SignalP"/>
    </source>
</evidence>
<name>A0A7C9PH65_9BURK</name>
<comment type="caution">
    <text evidence="3">The sequence shown here is derived from an EMBL/GenBank/DDBJ whole genome shotgun (WGS) entry which is preliminary data.</text>
</comment>
<reference evidence="3 4" key="1">
    <citation type="submission" date="2020-02" db="EMBL/GenBank/DDBJ databases">
        <title>Ideonella bacterium strain TBM-1.</title>
        <authorList>
            <person name="Chen W.-M."/>
        </authorList>
    </citation>
    <scope>NUCLEOTIDE SEQUENCE [LARGE SCALE GENOMIC DNA]</scope>
    <source>
        <strain evidence="3 4">TBM-1</strain>
    </source>
</reference>
<evidence type="ECO:0000313" key="3">
    <source>
        <dbReference type="EMBL" id="NDY91252.1"/>
    </source>
</evidence>
<keyword evidence="2" id="KW-0732">Signal</keyword>
<organism evidence="3 4">
    <name type="scientific">Ideonella livida</name>
    <dbReference type="NCBI Taxonomy" id="2707176"/>
    <lineage>
        <taxon>Bacteria</taxon>
        <taxon>Pseudomonadati</taxon>
        <taxon>Pseudomonadota</taxon>
        <taxon>Betaproteobacteria</taxon>
        <taxon>Burkholderiales</taxon>
        <taxon>Sphaerotilaceae</taxon>
        <taxon>Ideonella</taxon>
    </lineage>
</organism>
<sequence>MSVCRLARLLALATPGLLAPVAQPAPLLDPLRTPWQPDRMSGLVYCVPATGGQPCHVGTLRERRWDTSGSIALGKVNLPCAEDSDRPRGRQPPSRRSVAALAAAAQAV</sequence>
<feature type="chain" id="PRO_5028842639" evidence="2">
    <location>
        <begin position="25"/>
        <end position="108"/>
    </location>
</feature>